<feature type="region of interest" description="Disordered" evidence="8">
    <location>
        <begin position="253"/>
        <end position="279"/>
    </location>
</feature>
<dbReference type="HOGENOM" id="CLU_068101_0_0_1"/>
<dbReference type="CDD" id="cd23701">
    <property type="entry name" value="At1g26750"/>
    <property type="match status" value="1"/>
</dbReference>
<dbReference type="STRING" id="1051891.A0A0C3QVR9"/>
<dbReference type="GO" id="GO:0003735">
    <property type="term" value="F:structural constituent of ribosome"/>
    <property type="evidence" value="ECO:0007669"/>
    <property type="project" value="InterPro"/>
</dbReference>
<dbReference type="OrthoDB" id="5542239at2759"/>
<dbReference type="GO" id="GO:0005763">
    <property type="term" value="C:mitochondrial small ribosomal subunit"/>
    <property type="evidence" value="ECO:0007669"/>
    <property type="project" value="InterPro"/>
</dbReference>
<reference evidence="9 10" key="1">
    <citation type="submission" date="2014-04" db="EMBL/GenBank/DDBJ databases">
        <authorList>
            <consortium name="DOE Joint Genome Institute"/>
            <person name="Kuo A."/>
            <person name="Girlanda M."/>
            <person name="Perotto S."/>
            <person name="Kohler A."/>
            <person name="Nagy L.G."/>
            <person name="Floudas D."/>
            <person name="Copeland A."/>
            <person name="Barry K.W."/>
            <person name="Cichocki N."/>
            <person name="Veneault-Fourrey C."/>
            <person name="LaButti K."/>
            <person name="Lindquist E.A."/>
            <person name="Lipzen A."/>
            <person name="Lundell T."/>
            <person name="Morin E."/>
            <person name="Murat C."/>
            <person name="Sun H."/>
            <person name="Tunlid A."/>
            <person name="Henrissat B."/>
            <person name="Grigoriev I.V."/>
            <person name="Hibbett D.S."/>
            <person name="Martin F."/>
            <person name="Nordberg H.P."/>
            <person name="Cantor M.N."/>
            <person name="Hua S.X."/>
        </authorList>
    </citation>
    <scope>NUCLEOTIDE SEQUENCE [LARGE SCALE GENOMIC DNA]</scope>
    <source>
        <strain evidence="9 10">MUT 4182</strain>
    </source>
</reference>
<dbReference type="AlphaFoldDB" id="A0A0C3QVR9"/>
<evidence type="ECO:0000256" key="1">
    <source>
        <dbReference type="ARBA" id="ARBA00004173"/>
    </source>
</evidence>
<keyword evidence="5" id="KW-0687">Ribonucleoprotein</keyword>
<dbReference type="InterPro" id="IPR016939">
    <property type="entry name" value="Ribosomal_mS23_fun"/>
</dbReference>
<dbReference type="PANTHER" id="PTHR37799">
    <property type="entry name" value="37S RIBOSOMAL PROTEIN S25, MITOCHONDRIAL"/>
    <property type="match status" value="1"/>
</dbReference>
<comment type="subcellular location">
    <subcellularLocation>
        <location evidence="1">Mitochondrion</location>
    </subcellularLocation>
</comment>
<evidence type="ECO:0000256" key="3">
    <source>
        <dbReference type="ARBA" id="ARBA00022980"/>
    </source>
</evidence>
<keyword evidence="3" id="KW-0689">Ribosomal protein</keyword>
<evidence type="ECO:0000256" key="2">
    <source>
        <dbReference type="ARBA" id="ARBA00009864"/>
    </source>
</evidence>
<evidence type="ECO:0000313" key="9">
    <source>
        <dbReference type="EMBL" id="KIO33756.1"/>
    </source>
</evidence>
<dbReference type="Proteomes" id="UP000054248">
    <property type="component" value="Unassembled WGS sequence"/>
</dbReference>
<comment type="similarity">
    <text evidence="2">Belongs to the mitochondrion-specific ribosomal protein mS23 family.</text>
</comment>
<keyword evidence="10" id="KW-1185">Reference proteome</keyword>
<organism evidence="9 10">
    <name type="scientific">Tulasnella calospora MUT 4182</name>
    <dbReference type="NCBI Taxonomy" id="1051891"/>
    <lineage>
        <taxon>Eukaryota</taxon>
        <taxon>Fungi</taxon>
        <taxon>Dikarya</taxon>
        <taxon>Basidiomycota</taxon>
        <taxon>Agaricomycotina</taxon>
        <taxon>Agaricomycetes</taxon>
        <taxon>Cantharellales</taxon>
        <taxon>Tulasnellaceae</taxon>
        <taxon>Tulasnella</taxon>
    </lineage>
</organism>
<evidence type="ECO:0000256" key="7">
    <source>
        <dbReference type="ARBA" id="ARBA00035421"/>
    </source>
</evidence>
<feature type="compositionally biased region" description="Low complexity" evidence="8">
    <location>
        <begin position="267"/>
        <end position="279"/>
    </location>
</feature>
<accession>A0A0C3QVR9</accession>
<reference evidence="10" key="2">
    <citation type="submission" date="2015-01" db="EMBL/GenBank/DDBJ databases">
        <title>Evolutionary Origins and Diversification of the Mycorrhizal Mutualists.</title>
        <authorList>
            <consortium name="DOE Joint Genome Institute"/>
            <consortium name="Mycorrhizal Genomics Consortium"/>
            <person name="Kohler A."/>
            <person name="Kuo A."/>
            <person name="Nagy L.G."/>
            <person name="Floudas D."/>
            <person name="Copeland A."/>
            <person name="Barry K.W."/>
            <person name="Cichocki N."/>
            <person name="Veneault-Fourrey C."/>
            <person name="LaButti K."/>
            <person name="Lindquist E.A."/>
            <person name="Lipzen A."/>
            <person name="Lundell T."/>
            <person name="Morin E."/>
            <person name="Murat C."/>
            <person name="Riley R."/>
            <person name="Ohm R."/>
            <person name="Sun H."/>
            <person name="Tunlid A."/>
            <person name="Henrissat B."/>
            <person name="Grigoriev I.V."/>
            <person name="Hibbett D.S."/>
            <person name="Martin F."/>
        </authorList>
    </citation>
    <scope>NUCLEOTIDE SEQUENCE [LARGE SCALE GENOMIC DNA]</scope>
    <source>
        <strain evidence="10">MUT 4182</strain>
    </source>
</reference>
<evidence type="ECO:0000256" key="5">
    <source>
        <dbReference type="ARBA" id="ARBA00023274"/>
    </source>
</evidence>
<dbReference type="PANTHER" id="PTHR37799:SF1">
    <property type="entry name" value="SMALL RIBOSOMAL SUBUNIT PROTEIN MS23"/>
    <property type="match status" value="1"/>
</dbReference>
<evidence type="ECO:0000256" key="8">
    <source>
        <dbReference type="SAM" id="MobiDB-lite"/>
    </source>
</evidence>
<name>A0A0C3QVR9_9AGAM</name>
<evidence type="ECO:0000256" key="4">
    <source>
        <dbReference type="ARBA" id="ARBA00023128"/>
    </source>
</evidence>
<dbReference type="InterPro" id="IPR059242">
    <property type="entry name" value="mS23_dom"/>
</dbReference>
<evidence type="ECO:0000256" key="6">
    <source>
        <dbReference type="ARBA" id="ARBA00035137"/>
    </source>
</evidence>
<proteinExistence type="inferred from homology"/>
<dbReference type="Pfam" id="PF13741">
    <property type="entry name" value="MRP-S25"/>
    <property type="match status" value="1"/>
</dbReference>
<feature type="region of interest" description="Disordered" evidence="8">
    <location>
        <begin position="40"/>
        <end position="72"/>
    </location>
</feature>
<gene>
    <name evidence="9" type="ORF">M407DRAFT_65222</name>
</gene>
<protein>
    <recommendedName>
        <fullName evidence="6">Small ribosomal subunit protein mS23</fullName>
    </recommendedName>
    <alternativeName>
        <fullName evidence="7">37S ribosomal protein S25, mitochondrial</fullName>
    </alternativeName>
</protein>
<sequence length="299" mass="33792">MPRRFASQVHVTVSRLLRSRFIEQPPAWFDAVMQYPPIPTPARAPPNRTLFDSKERTNQQKKSAAKHGGWHRPEAQEVTYLEDRVRRQFFKDHPFEAFRSRTLVESNVELEDTHAVSGENWSRLEQRTRNPSPEDAVKFAVNLHQHHDQPLAIAYKAAVTQFRALRSEHQIANAFAAQEAEFYGAQFGPREVELGFEQEREAIKSFLPTVQAAARHSNKLPWAAVWSMPGAPPPPEQWTRGEEYMQKLEKGVRPSYSPDLAGGSSFETPPAIEQAAEPAAVTADPVQAVVEPVVQTQTV</sequence>
<keyword evidence="4" id="KW-0496">Mitochondrion</keyword>
<evidence type="ECO:0000313" key="10">
    <source>
        <dbReference type="Proteomes" id="UP000054248"/>
    </source>
</evidence>
<dbReference type="EMBL" id="KN822946">
    <property type="protein sequence ID" value="KIO33756.1"/>
    <property type="molecule type" value="Genomic_DNA"/>
</dbReference>